<feature type="transmembrane region" description="Helical" evidence="1">
    <location>
        <begin position="20"/>
        <end position="39"/>
    </location>
</feature>
<keyword evidence="1" id="KW-0472">Membrane</keyword>
<name>A0ABP7M509_9GAMM</name>
<feature type="transmembrane region" description="Helical" evidence="1">
    <location>
        <begin position="83"/>
        <end position="104"/>
    </location>
</feature>
<evidence type="ECO:0000313" key="2">
    <source>
        <dbReference type="EMBL" id="GAA3912725.1"/>
    </source>
</evidence>
<proteinExistence type="predicted"/>
<reference evidence="3" key="1">
    <citation type="journal article" date="2019" name="Int. J. Syst. Evol. Microbiol.">
        <title>The Global Catalogue of Microorganisms (GCM) 10K type strain sequencing project: providing services to taxonomists for standard genome sequencing and annotation.</title>
        <authorList>
            <consortium name="The Broad Institute Genomics Platform"/>
            <consortium name="The Broad Institute Genome Sequencing Center for Infectious Disease"/>
            <person name="Wu L."/>
            <person name="Ma J."/>
        </authorList>
    </citation>
    <scope>NUCLEOTIDE SEQUENCE [LARGE SCALE GENOMIC DNA]</scope>
    <source>
        <strain evidence="3">JCM 16916</strain>
    </source>
</reference>
<dbReference type="EMBL" id="BAAAZU010000001">
    <property type="protein sequence ID" value="GAA3912725.1"/>
    <property type="molecule type" value="Genomic_DNA"/>
</dbReference>
<keyword evidence="1" id="KW-0812">Transmembrane</keyword>
<sequence>MQPPPVEHVDSLASLYTHVRVVLGMVIGLGLTHLLRHFARIIDRPVRERTYWVHLLWAVSMFLYLLHFWWWEFRLVHTLHWTFLLFLFVALYALLLYLLCAIIFPDSLDGYRDYEEYFYSRRRWFFGLLGLAYVVDLGDTWIKGLAYFEGFGPELQLRSLAYVVLCAIAMATPNRRFHAAFVIASLAYQASWIVRQFETL</sequence>
<evidence type="ECO:0000256" key="1">
    <source>
        <dbReference type="SAM" id="Phobius"/>
    </source>
</evidence>
<comment type="caution">
    <text evidence="2">The sequence shown here is derived from an EMBL/GenBank/DDBJ whole genome shotgun (WGS) entry which is preliminary data.</text>
</comment>
<gene>
    <name evidence="2" type="ORF">GCM10022229_01700</name>
</gene>
<feature type="transmembrane region" description="Helical" evidence="1">
    <location>
        <begin position="179"/>
        <end position="197"/>
    </location>
</feature>
<keyword evidence="3" id="KW-1185">Reference proteome</keyword>
<evidence type="ECO:0000313" key="3">
    <source>
        <dbReference type="Proteomes" id="UP001501727"/>
    </source>
</evidence>
<feature type="transmembrane region" description="Helical" evidence="1">
    <location>
        <begin position="124"/>
        <end position="143"/>
    </location>
</feature>
<feature type="transmembrane region" description="Helical" evidence="1">
    <location>
        <begin position="51"/>
        <end position="71"/>
    </location>
</feature>
<evidence type="ECO:0008006" key="4">
    <source>
        <dbReference type="Google" id="ProtNLM"/>
    </source>
</evidence>
<organism evidence="2 3">
    <name type="scientific">Luteimonas lutimaris</name>
    <dbReference type="NCBI Taxonomy" id="698645"/>
    <lineage>
        <taxon>Bacteria</taxon>
        <taxon>Pseudomonadati</taxon>
        <taxon>Pseudomonadota</taxon>
        <taxon>Gammaproteobacteria</taxon>
        <taxon>Lysobacterales</taxon>
        <taxon>Lysobacteraceae</taxon>
        <taxon>Luteimonas</taxon>
    </lineage>
</organism>
<accession>A0ABP7M509</accession>
<dbReference type="Proteomes" id="UP001501727">
    <property type="component" value="Unassembled WGS sequence"/>
</dbReference>
<keyword evidence="1" id="KW-1133">Transmembrane helix</keyword>
<protein>
    <recommendedName>
        <fullName evidence="4">Transmembrane protein</fullName>
    </recommendedName>
</protein>
<dbReference type="RefSeq" id="WP_344758024.1">
    <property type="nucleotide sequence ID" value="NZ_BAAAZU010000001.1"/>
</dbReference>